<dbReference type="RefSeq" id="WP_007574793.1">
    <property type="nucleotide sequence ID" value="NZ_AGUD01000193.1"/>
</dbReference>
<dbReference type="SUPFAM" id="SSF53448">
    <property type="entry name" value="Nucleotide-diphospho-sugar transferases"/>
    <property type="match status" value="1"/>
</dbReference>
<sequence length="608" mass="65101">MRFEVVTGPGLDARGRDLAERAERALAAVAVTAVQADQPTVHEPAGEDVVRLLVEPATWLPPTADGDGLGRSIVLSTAAYGSEALIEDLARGAVSGGLALVDPRAAEVAELELDVPVAAVPIGTTGGPADGPRPVAVATCGSEARRRLRLLALAAPRLDALPCEHRFVDGDGVGAPPSLPELLGRAVIFADLADDEQWSEHPIEIVVAAEQGALPITERAVTGLPEAARELVLRAPAETLLWRAAELAARPSWAAERAAALAQALADAWPLSRMGETLADLGRRVLERPLPVERGPLPAPHRPPSPRPLVEHLRAAQAEPDAHLRAGIQRVLTGLQQLERRVARIERSGDGDDRATAVERLTGERATPPTISLIVPCFQAAATLRETLDAAAAAIQPLVDRDPPVAVEVIVVDDGSHERESEIVREWAAERQGVAVVLARHAINRGLGAARNTGLELARGELVLPLDADNLLWPLGLQRLHDALVADPGAALAYGILQEFDAGGPVGLRGRHPWQPERFRYGNYVDALALVRTAALREAGGYTEQLSVPGFEDWDLWCRFVERDLRGAWVPQPVAGYRIRAGAMSDDFHLSYVRPFAEMIERHPGLFA</sequence>
<reference evidence="2 3" key="1">
    <citation type="journal article" date="2013" name="Biodegradation">
        <title>Quantitative proteomic analysis of ibuprofen-degrading Patulibacter sp. strain I11.</title>
        <authorList>
            <person name="Almeida B."/>
            <person name="Kjeldal H."/>
            <person name="Lolas I."/>
            <person name="Knudsen A.D."/>
            <person name="Carvalho G."/>
            <person name="Nielsen K.L."/>
            <person name="Barreto Crespo M.T."/>
            <person name="Stensballe A."/>
            <person name="Nielsen J.L."/>
        </authorList>
    </citation>
    <scope>NUCLEOTIDE SEQUENCE [LARGE SCALE GENOMIC DNA]</scope>
    <source>
        <strain evidence="2 3">I11</strain>
    </source>
</reference>
<dbReference type="Gene3D" id="3.90.550.10">
    <property type="entry name" value="Spore Coat Polysaccharide Biosynthesis Protein SpsA, Chain A"/>
    <property type="match status" value="1"/>
</dbReference>
<evidence type="ECO:0000259" key="1">
    <source>
        <dbReference type="Pfam" id="PF00535"/>
    </source>
</evidence>
<dbReference type="InterPro" id="IPR001173">
    <property type="entry name" value="Glyco_trans_2-like"/>
</dbReference>
<name>H0E5S4_9ACTN</name>
<dbReference type="OrthoDB" id="7665907at2"/>
<keyword evidence="3" id="KW-1185">Reference proteome</keyword>
<dbReference type="InterPro" id="IPR050834">
    <property type="entry name" value="Glycosyltransf_2"/>
</dbReference>
<dbReference type="Pfam" id="PF00535">
    <property type="entry name" value="Glycos_transf_2"/>
    <property type="match status" value="1"/>
</dbReference>
<dbReference type="InterPro" id="IPR029044">
    <property type="entry name" value="Nucleotide-diphossugar_trans"/>
</dbReference>
<evidence type="ECO:0000313" key="3">
    <source>
        <dbReference type="Proteomes" id="UP000005143"/>
    </source>
</evidence>
<protein>
    <submittedName>
        <fullName evidence="2">Glycosyltransferase</fullName>
    </submittedName>
</protein>
<dbReference type="PANTHER" id="PTHR43685:SF2">
    <property type="entry name" value="GLYCOSYLTRANSFERASE 2-LIKE DOMAIN-CONTAINING PROTEIN"/>
    <property type="match status" value="1"/>
</dbReference>
<dbReference type="Proteomes" id="UP000005143">
    <property type="component" value="Unassembled WGS sequence"/>
</dbReference>
<gene>
    <name evidence="2" type="ORF">PAI11_21730</name>
</gene>
<dbReference type="GO" id="GO:0016740">
    <property type="term" value="F:transferase activity"/>
    <property type="evidence" value="ECO:0007669"/>
    <property type="project" value="UniProtKB-KW"/>
</dbReference>
<dbReference type="EMBL" id="AGUD01000193">
    <property type="protein sequence ID" value="EHN10975.1"/>
    <property type="molecule type" value="Genomic_DNA"/>
</dbReference>
<comment type="caution">
    <text evidence="2">The sequence shown here is derived from an EMBL/GenBank/DDBJ whole genome shotgun (WGS) entry which is preliminary data.</text>
</comment>
<organism evidence="2 3">
    <name type="scientific">Patulibacter medicamentivorans</name>
    <dbReference type="NCBI Taxonomy" id="1097667"/>
    <lineage>
        <taxon>Bacteria</taxon>
        <taxon>Bacillati</taxon>
        <taxon>Actinomycetota</taxon>
        <taxon>Thermoleophilia</taxon>
        <taxon>Solirubrobacterales</taxon>
        <taxon>Patulibacteraceae</taxon>
        <taxon>Patulibacter</taxon>
    </lineage>
</organism>
<dbReference type="AlphaFoldDB" id="H0E5S4"/>
<proteinExistence type="predicted"/>
<feature type="domain" description="Glycosyltransferase 2-like" evidence="1">
    <location>
        <begin position="372"/>
        <end position="518"/>
    </location>
</feature>
<accession>H0E5S4</accession>
<dbReference type="PANTHER" id="PTHR43685">
    <property type="entry name" value="GLYCOSYLTRANSFERASE"/>
    <property type="match status" value="1"/>
</dbReference>
<keyword evidence="2" id="KW-0808">Transferase</keyword>
<evidence type="ECO:0000313" key="2">
    <source>
        <dbReference type="EMBL" id="EHN10975.1"/>
    </source>
</evidence>
<dbReference type="CDD" id="cd00761">
    <property type="entry name" value="Glyco_tranf_GTA_type"/>
    <property type="match status" value="1"/>
</dbReference>